<keyword evidence="1" id="KW-0347">Helicase</keyword>
<reference evidence="1 2" key="1">
    <citation type="submission" date="2018-05" db="EMBL/GenBank/DDBJ databases">
        <title>Draft genome of Methanospirillum lacunae Ki8-1.</title>
        <authorList>
            <person name="Dueholm M.S."/>
            <person name="Nielsen P.H."/>
            <person name="Bakmann L.F."/>
            <person name="Otzen D.E."/>
        </authorList>
    </citation>
    <scope>NUCLEOTIDE SEQUENCE [LARGE SCALE GENOMIC DNA]</scope>
    <source>
        <strain evidence="1 2">Ki8-1</strain>
    </source>
</reference>
<dbReference type="AlphaFoldDB" id="A0A2V2MXG3"/>
<evidence type="ECO:0000313" key="1">
    <source>
        <dbReference type="EMBL" id="PWR72824.1"/>
    </source>
</evidence>
<proteinExistence type="predicted"/>
<comment type="caution">
    <text evidence="1">The sequence shown here is derived from an EMBL/GenBank/DDBJ whole genome shotgun (WGS) entry which is preliminary data.</text>
</comment>
<keyword evidence="1" id="KW-0378">Hydrolase</keyword>
<dbReference type="RefSeq" id="WP_109968336.1">
    <property type="nucleotide sequence ID" value="NZ_CP176093.1"/>
</dbReference>
<gene>
    <name evidence="1" type="ORF">DK846_07710</name>
</gene>
<keyword evidence="1" id="KW-0547">Nucleotide-binding</keyword>
<dbReference type="GO" id="GO:0004386">
    <property type="term" value="F:helicase activity"/>
    <property type="evidence" value="ECO:0007669"/>
    <property type="project" value="UniProtKB-KW"/>
</dbReference>
<name>A0A2V2MXG3_9EURY</name>
<dbReference type="Pfam" id="PF19131">
    <property type="entry name" value="DUF5814"/>
    <property type="match status" value="1"/>
</dbReference>
<dbReference type="InterPro" id="IPR043852">
    <property type="entry name" value="DUF5814"/>
</dbReference>
<dbReference type="GeneID" id="97548468"/>
<organism evidence="1 2">
    <name type="scientific">Methanospirillum lacunae</name>
    <dbReference type="NCBI Taxonomy" id="668570"/>
    <lineage>
        <taxon>Archaea</taxon>
        <taxon>Methanobacteriati</taxon>
        <taxon>Methanobacteriota</taxon>
        <taxon>Stenosarchaea group</taxon>
        <taxon>Methanomicrobia</taxon>
        <taxon>Methanomicrobiales</taxon>
        <taxon>Methanospirillaceae</taxon>
        <taxon>Methanospirillum</taxon>
    </lineage>
</organism>
<dbReference type="EMBL" id="QGMY01000006">
    <property type="protein sequence ID" value="PWR72824.1"/>
    <property type="molecule type" value="Genomic_DNA"/>
</dbReference>
<keyword evidence="2" id="KW-1185">Reference proteome</keyword>
<evidence type="ECO:0000313" key="2">
    <source>
        <dbReference type="Proteomes" id="UP000245657"/>
    </source>
</evidence>
<dbReference type="Proteomes" id="UP000245657">
    <property type="component" value="Unassembled WGS sequence"/>
</dbReference>
<accession>A0A2V2MXG3</accession>
<protein>
    <submittedName>
        <fullName evidence="1">RNA helicase</fullName>
    </submittedName>
</protein>
<keyword evidence="1" id="KW-0067">ATP-binding</keyword>
<dbReference type="OrthoDB" id="115795at2157"/>
<sequence>MIASRARLRYHRQLGRLVGYRLPEGAFHGAVIEALFSIPYDGFDRPTREQIMAFLKAFVNCKCRESPNCGCPERKFAIEIIELRESGLDHRQISEFILEEYGIEIYAADILSYLEESVHLLEAIRDVAEQTQIRQVQIRTEDHIEAIEKGIPILG</sequence>